<accession>A0A2M7QDF9</accession>
<dbReference type="EMBL" id="PFLF01000040">
    <property type="protein sequence ID" value="PIY69255.1"/>
    <property type="molecule type" value="Genomic_DNA"/>
</dbReference>
<feature type="compositionally biased region" description="Basic and acidic residues" evidence="1">
    <location>
        <begin position="42"/>
        <end position="62"/>
    </location>
</feature>
<organism evidence="3 4">
    <name type="scientific">Candidatus Roizmanbacteria bacterium CG_4_10_14_0_8_um_filter_39_9</name>
    <dbReference type="NCBI Taxonomy" id="1974829"/>
    <lineage>
        <taxon>Bacteria</taxon>
        <taxon>Candidatus Roizmaniibacteriota</taxon>
    </lineage>
</organism>
<evidence type="ECO:0000256" key="1">
    <source>
        <dbReference type="SAM" id="MobiDB-lite"/>
    </source>
</evidence>
<evidence type="ECO:0000313" key="4">
    <source>
        <dbReference type="Proteomes" id="UP000230108"/>
    </source>
</evidence>
<feature type="region of interest" description="Disordered" evidence="1">
    <location>
        <begin position="32"/>
        <end position="62"/>
    </location>
</feature>
<keyword evidence="2" id="KW-1133">Transmembrane helix</keyword>
<keyword evidence="2" id="KW-0812">Transmembrane</keyword>
<evidence type="ECO:0000313" key="3">
    <source>
        <dbReference type="EMBL" id="PIY69255.1"/>
    </source>
</evidence>
<dbReference type="Proteomes" id="UP000230108">
    <property type="component" value="Unassembled WGS sequence"/>
</dbReference>
<feature type="transmembrane region" description="Helical" evidence="2">
    <location>
        <begin position="7"/>
        <end position="28"/>
    </location>
</feature>
<proteinExistence type="predicted"/>
<name>A0A2M7QDF9_9BACT</name>
<sequence length="111" mass="11887">MNKRTGNMLITMIAITALVLISIGVFMFTSKGTTPESPKAASTEKKGGQLSETKNKGDINRDGIADAEDASLIQKASPCNHVDACWNKVVGKTKDGDNPIYTSDLDLNKDD</sequence>
<evidence type="ECO:0000256" key="2">
    <source>
        <dbReference type="SAM" id="Phobius"/>
    </source>
</evidence>
<feature type="non-terminal residue" evidence="3">
    <location>
        <position position="111"/>
    </location>
</feature>
<reference evidence="4" key="1">
    <citation type="submission" date="2017-09" db="EMBL/GenBank/DDBJ databases">
        <title>Depth-based differentiation of microbial function through sediment-hosted aquifers and enrichment of novel symbionts in the deep terrestrial subsurface.</title>
        <authorList>
            <person name="Probst A.J."/>
            <person name="Ladd B."/>
            <person name="Jarett J.K."/>
            <person name="Geller-Mcgrath D.E."/>
            <person name="Sieber C.M.K."/>
            <person name="Emerson J.B."/>
            <person name="Anantharaman K."/>
            <person name="Thomas B.C."/>
            <person name="Malmstrom R."/>
            <person name="Stieglmeier M."/>
            <person name="Klingl A."/>
            <person name="Woyke T."/>
            <person name="Ryan C.M."/>
            <person name="Banfield J.F."/>
        </authorList>
    </citation>
    <scope>NUCLEOTIDE SEQUENCE [LARGE SCALE GENOMIC DNA]</scope>
</reference>
<dbReference type="AlphaFoldDB" id="A0A2M7QDF9"/>
<feature type="region of interest" description="Disordered" evidence="1">
    <location>
        <begin position="92"/>
        <end position="111"/>
    </location>
</feature>
<gene>
    <name evidence="3" type="ORF">COY90_01630</name>
</gene>
<keyword evidence="2" id="KW-0472">Membrane</keyword>
<comment type="caution">
    <text evidence="3">The sequence shown here is derived from an EMBL/GenBank/DDBJ whole genome shotgun (WGS) entry which is preliminary data.</text>
</comment>
<protein>
    <submittedName>
        <fullName evidence="3">Uncharacterized protein</fullName>
    </submittedName>
</protein>